<organism evidence="2 3">
    <name type="scientific">Laceyella putida</name>
    <dbReference type="NCBI Taxonomy" id="110101"/>
    <lineage>
        <taxon>Bacteria</taxon>
        <taxon>Bacillati</taxon>
        <taxon>Bacillota</taxon>
        <taxon>Bacilli</taxon>
        <taxon>Bacillales</taxon>
        <taxon>Thermoactinomycetaceae</taxon>
        <taxon>Laceyella</taxon>
    </lineage>
</organism>
<dbReference type="Gene3D" id="1.20.120.660">
    <property type="entry name" value="IL-4 antagonist (De novo design) like domain"/>
    <property type="match status" value="1"/>
</dbReference>
<dbReference type="Pfam" id="PF02915">
    <property type="entry name" value="Rubrerythrin"/>
    <property type="match status" value="1"/>
</dbReference>
<dbReference type="CDD" id="cd00657">
    <property type="entry name" value="Ferritin_like"/>
    <property type="match status" value="1"/>
</dbReference>
<sequence>MRAYTLGEWGDSGEDPNLIEDIAKAISGQYNAIACYKKLSRLAPTEEERRQIMEIRQDEINHYREFNQIYVRLTGQQPQITAEPCPDDYKEGLEFALKDEQKTVDFYFDIADKARDPAIKKAFTRAAHDEQNHAVWFLYFWTKHCRCRCKHT</sequence>
<name>A0ABW2REW7_9BACL</name>
<dbReference type="RefSeq" id="WP_379862780.1">
    <property type="nucleotide sequence ID" value="NZ_JBHTBW010000001.1"/>
</dbReference>
<dbReference type="Gene3D" id="1.20.5.420">
    <property type="entry name" value="Immunoglobulin FC, subunit C"/>
    <property type="match status" value="1"/>
</dbReference>
<evidence type="ECO:0000313" key="2">
    <source>
        <dbReference type="EMBL" id="MFC7439563.1"/>
    </source>
</evidence>
<proteinExistence type="predicted"/>
<keyword evidence="3" id="KW-1185">Reference proteome</keyword>
<feature type="domain" description="Rubrerythrin diiron-binding" evidence="1">
    <location>
        <begin position="92"/>
        <end position="140"/>
    </location>
</feature>
<dbReference type="Proteomes" id="UP001596500">
    <property type="component" value="Unassembled WGS sequence"/>
</dbReference>
<evidence type="ECO:0000313" key="3">
    <source>
        <dbReference type="Proteomes" id="UP001596500"/>
    </source>
</evidence>
<dbReference type="InterPro" id="IPR009078">
    <property type="entry name" value="Ferritin-like_SF"/>
</dbReference>
<dbReference type="EMBL" id="JBHTBW010000001">
    <property type="protein sequence ID" value="MFC7439563.1"/>
    <property type="molecule type" value="Genomic_DNA"/>
</dbReference>
<accession>A0ABW2REW7</accession>
<evidence type="ECO:0000259" key="1">
    <source>
        <dbReference type="Pfam" id="PF02915"/>
    </source>
</evidence>
<protein>
    <submittedName>
        <fullName evidence="2">Ferritin-like domain-containing protein</fullName>
    </submittedName>
</protein>
<reference evidence="3" key="1">
    <citation type="journal article" date="2019" name="Int. J. Syst. Evol. Microbiol.">
        <title>The Global Catalogue of Microorganisms (GCM) 10K type strain sequencing project: providing services to taxonomists for standard genome sequencing and annotation.</title>
        <authorList>
            <consortium name="The Broad Institute Genomics Platform"/>
            <consortium name="The Broad Institute Genome Sequencing Center for Infectious Disease"/>
            <person name="Wu L."/>
            <person name="Ma J."/>
        </authorList>
    </citation>
    <scope>NUCLEOTIDE SEQUENCE [LARGE SCALE GENOMIC DNA]</scope>
    <source>
        <strain evidence="3">CGMCC 1.12942</strain>
    </source>
</reference>
<comment type="caution">
    <text evidence="2">The sequence shown here is derived from an EMBL/GenBank/DDBJ whole genome shotgun (WGS) entry which is preliminary data.</text>
</comment>
<dbReference type="InterPro" id="IPR003251">
    <property type="entry name" value="Rr_diiron-bd_dom"/>
</dbReference>
<gene>
    <name evidence="2" type="ORF">ACFQNG_00040</name>
</gene>
<dbReference type="SUPFAM" id="SSF47240">
    <property type="entry name" value="Ferritin-like"/>
    <property type="match status" value="1"/>
</dbReference>